<dbReference type="InterPro" id="IPR010982">
    <property type="entry name" value="Lambda_DNA-bd_dom_sf"/>
</dbReference>
<dbReference type="Pfam" id="PF17765">
    <property type="entry name" value="MLTR_LBD"/>
    <property type="match status" value="1"/>
</dbReference>
<evidence type="ECO:0000313" key="3">
    <source>
        <dbReference type="Proteomes" id="UP001455709"/>
    </source>
</evidence>
<dbReference type="PANTHER" id="PTHR35010:SF3">
    <property type="entry name" value="BLL4873 PROTEIN"/>
    <property type="match status" value="1"/>
</dbReference>
<name>A0ABV0FGH3_9NEIS</name>
<comment type="caution">
    <text evidence="2">The sequence shown here is derived from an EMBL/GenBank/DDBJ whole genome shotgun (WGS) entry which is preliminary data.</text>
</comment>
<dbReference type="Pfam" id="PF13560">
    <property type="entry name" value="HTH_31"/>
    <property type="match status" value="1"/>
</dbReference>
<evidence type="ECO:0000313" key="2">
    <source>
        <dbReference type="EMBL" id="MEO2219188.1"/>
    </source>
</evidence>
<accession>A0ABV0FGH3</accession>
<dbReference type="Gene3D" id="3.30.450.180">
    <property type="match status" value="1"/>
</dbReference>
<dbReference type="SMART" id="SM00530">
    <property type="entry name" value="HTH_XRE"/>
    <property type="match status" value="1"/>
</dbReference>
<dbReference type="InterPro" id="IPR041413">
    <property type="entry name" value="MLTR_LBD"/>
</dbReference>
<dbReference type="InterPro" id="IPR001387">
    <property type="entry name" value="Cro/C1-type_HTH"/>
</dbReference>
<dbReference type="Proteomes" id="UP001455709">
    <property type="component" value="Unassembled WGS sequence"/>
</dbReference>
<keyword evidence="3" id="KW-1185">Reference proteome</keyword>
<dbReference type="PANTHER" id="PTHR35010">
    <property type="entry name" value="BLL4672 PROTEIN-RELATED"/>
    <property type="match status" value="1"/>
</dbReference>
<protein>
    <submittedName>
        <fullName evidence="2">Helix-turn-helix transcriptional regulator</fullName>
    </submittedName>
</protein>
<dbReference type="RefSeq" id="WP_347371771.1">
    <property type="nucleotide sequence ID" value="NZ_JBDOJC010000001.1"/>
</dbReference>
<dbReference type="Gene3D" id="1.10.260.40">
    <property type="entry name" value="lambda repressor-like DNA-binding domains"/>
    <property type="match status" value="1"/>
</dbReference>
<reference evidence="2 3" key="1">
    <citation type="submission" date="2024-05" db="EMBL/GenBank/DDBJ databases">
        <authorList>
            <person name="De Oliveira J.P."/>
            <person name="Noriler S.A."/>
            <person name="De Oliveira A.G."/>
            <person name="Sipoli D.S."/>
        </authorList>
    </citation>
    <scope>NUCLEOTIDE SEQUENCE [LARGE SCALE GENOMIC DNA]</scope>
    <source>
        <strain evidence="2 3">LABIM189</strain>
    </source>
</reference>
<proteinExistence type="predicted"/>
<dbReference type="EMBL" id="JBDOJC010000001">
    <property type="protein sequence ID" value="MEO2219188.1"/>
    <property type="molecule type" value="Genomic_DNA"/>
</dbReference>
<sequence>MLRHDELLGDEPGERLSALGFELIIGHPENDKQLRDYPGIVTTMNRADHTETIRLAELGAFLRSRRESLSPAAAGLPPGMRRRTPGLRREEVAMLADIGTAWYTWLEQGRDVQASSGVLSALAGALRLDGAERRHLFALAGRQAPDTVAAGNHIEASLLRMLDNLRDQPAYITGRRWDILAWNRAAAALFGDYALLPPEDRNLLRMVFANPAHRALLAEWDYLARAALAMFRSDYGRHAGDPAFEQLLASLNRDSAEFRAWWPRREVLEPLSGIKLLNHPRQGRMSFEYSSFALQDGSERRLTLYTPLADDDSAAKLAALLSG</sequence>
<feature type="domain" description="HTH cro/C1-type" evidence="1">
    <location>
        <begin position="61"/>
        <end position="133"/>
    </location>
</feature>
<gene>
    <name evidence="2" type="ORF">ABGV49_19210</name>
</gene>
<evidence type="ECO:0000259" key="1">
    <source>
        <dbReference type="SMART" id="SM00530"/>
    </source>
</evidence>
<organism evidence="2 3">
    <name type="scientific">Chromobacterium vaccinii</name>
    <dbReference type="NCBI Taxonomy" id="1108595"/>
    <lineage>
        <taxon>Bacteria</taxon>
        <taxon>Pseudomonadati</taxon>
        <taxon>Pseudomonadota</taxon>
        <taxon>Betaproteobacteria</taxon>
        <taxon>Neisseriales</taxon>
        <taxon>Chromobacteriaceae</taxon>
        <taxon>Chromobacterium</taxon>
    </lineage>
</organism>